<evidence type="ECO:0000256" key="2">
    <source>
        <dbReference type="ARBA" id="ARBA00022679"/>
    </source>
</evidence>
<dbReference type="CDD" id="cd02440">
    <property type="entry name" value="AdoMet_MTases"/>
    <property type="match status" value="1"/>
</dbReference>
<dbReference type="SUPFAM" id="SSF53335">
    <property type="entry name" value="S-adenosyl-L-methionine-dependent methyltransferases"/>
    <property type="match status" value="1"/>
</dbReference>
<evidence type="ECO:0000256" key="1">
    <source>
        <dbReference type="ARBA" id="ARBA00022603"/>
    </source>
</evidence>
<dbReference type="InterPro" id="IPR029063">
    <property type="entry name" value="SAM-dependent_MTases_sf"/>
</dbReference>
<sequence length="214" mass="24277">MKDIIDIITRSQAPEAWGEGEKIAWENPNFSKRILREHLSQEHDEASRRSELIDEHVRWIHEVLLRRKPARVLDLCCGPGFYTSRLASLGHTCSGIDYSPAAIGYARQVEAESALGCSYIQEDIRTAAYGKDNDLLMILFGELNVFKKEDTQQLIQKAYQALKPGGILLLEPHSFSAVQEIGEQAPSWYSEESGLFSEKPHIVLSESYWDAKRN</sequence>
<dbReference type="GO" id="GO:0008168">
    <property type="term" value="F:methyltransferase activity"/>
    <property type="evidence" value="ECO:0007669"/>
    <property type="project" value="UniProtKB-KW"/>
</dbReference>
<evidence type="ECO:0000259" key="3">
    <source>
        <dbReference type="Pfam" id="PF13649"/>
    </source>
</evidence>
<feature type="non-terminal residue" evidence="4">
    <location>
        <position position="214"/>
    </location>
</feature>
<feature type="domain" description="Methyltransferase" evidence="3">
    <location>
        <begin position="72"/>
        <end position="166"/>
    </location>
</feature>
<dbReference type="Gene3D" id="3.40.50.150">
    <property type="entry name" value="Vaccinia Virus protein VP39"/>
    <property type="match status" value="1"/>
</dbReference>
<keyword evidence="2" id="KW-0808">Transferase</keyword>
<reference evidence="4 5" key="1">
    <citation type="submission" date="2020-08" db="EMBL/GenBank/DDBJ databases">
        <title>Bridging the membrane lipid divide: bacteria of the FCB group superphylum have the potential to synthesize archaeal ether lipids.</title>
        <authorList>
            <person name="Villanueva L."/>
            <person name="Von Meijenfeldt F.A.B."/>
            <person name="Westbye A.B."/>
            <person name="Yadav S."/>
            <person name="Hopmans E.C."/>
            <person name="Dutilh B.E."/>
            <person name="Sinninghe Damste J.S."/>
        </authorList>
    </citation>
    <scope>NUCLEOTIDE SEQUENCE [LARGE SCALE GENOMIC DNA]</scope>
    <source>
        <strain evidence="4">NIOZ-UU36</strain>
    </source>
</reference>
<dbReference type="InterPro" id="IPR041698">
    <property type="entry name" value="Methyltransf_25"/>
</dbReference>
<dbReference type="EMBL" id="JACNJN010000217">
    <property type="protein sequence ID" value="MBC8336975.1"/>
    <property type="molecule type" value="Genomic_DNA"/>
</dbReference>
<accession>A0A8J6TJW8</accession>
<protein>
    <submittedName>
        <fullName evidence="4">Methyltransferase domain-containing protein</fullName>
    </submittedName>
</protein>
<evidence type="ECO:0000313" key="5">
    <source>
        <dbReference type="Proteomes" id="UP000614469"/>
    </source>
</evidence>
<dbReference type="PANTHER" id="PTHR43861:SF1">
    <property type="entry name" value="TRANS-ACONITATE 2-METHYLTRANSFERASE"/>
    <property type="match status" value="1"/>
</dbReference>
<dbReference type="Proteomes" id="UP000614469">
    <property type="component" value="Unassembled WGS sequence"/>
</dbReference>
<name>A0A8J6TJW8_9CHLR</name>
<proteinExistence type="predicted"/>
<organism evidence="4 5">
    <name type="scientific">Candidatus Desulfolinea nitratireducens</name>
    <dbReference type="NCBI Taxonomy" id="2841698"/>
    <lineage>
        <taxon>Bacteria</taxon>
        <taxon>Bacillati</taxon>
        <taxon>Chloroflexota</taxon>
        <taxon>Anaerolineae</taxon>
        <taxon>Anaerolineales</taxon>
        <taxon>Anaerolineales incertae sedis</taxon>
        <taxon>Candidatus Desulfolinea</taxon>
    </lineage>
</organism>
<gene>
    <name evidence="4" type="ORF">H8E29_17100</name>
</gene>
<evidence type="ECO:0000313" key="4">
    <source>
        <dbReference type="EMBL" id="MBC8336975.1"/>
    </source>
</evidence>
<dbReference type="Pfam" id="PF13649">
    <property type="entry name" value="Methyltransf_25"/>
    <property type="match status" value="1"/>
</dbReference>
<dbReference type="GO" id="GO:0032259">
    <property type="term" value="P:methylation"/>
    <property type="evidence" value="ECO:0007669"/>
    <property type="project" value="UniProtKB-KW"/>
</dbReference>
<keyword evidence="1 4" id="KW-0489">Methyltransferase</keyword>
<dbReference type="AlphaFoldDB" id="A0A8J6TJW8"/>
<dbReference type="PANTHER" id="PTHR43861">
    <property type="entry name" value="TRANS-ACONITATE 2-METHYLTRANSFERASE-RELATED"/>
    <property type="match status" value="1"/>
</dbReference>
<comment type="caution">
    <text evidence="4">The sequence shown here is derived from an EMBL/GenBank/DDBJ whole genome shotgun (WGS) entry which is preliminary data.</text>
</comment>